<keyword evidence="4" id="KW-1185">Reference proteome</keyword>
<dbReference type="OrthoDB" id="10519497at2759"/>
<dbReference type="Proteomes" id="UP001165121">
    <property type="component" value="Unassembled WGS sequence"/>
</dbReference>
<keyword evidence="2" id="KW-1133">Transmembrane helix</keyword>
<dbReference type="EMBL" id="BSXT01002502">
    <property type="protein sequence ID" value="GMF49223.1"/>
    <property type="molecule type" value="Genomic_DNA"/>
</dbReference>
<gene>
    <name evidence="3" type="ORF">Pfra01_001936300</name>
</gene>
<evidence type="ECO:0000313" key="3">
    <source>
        <dbReference type="EMBL" id="GMF49223.1"/>
    </source>
</evidence>
<evidence type="ECO:0000256" key="2">
    <source>
        <dbReference type="SAM" id="Phobius"/>
    </source>
</evidence>
<feature type="transmembrane region" description="Helical" evidence="2">
    <location>
        <begin position="81"/>
        <end position="101"/>
    </location>
</feature>
<name>A0A9W6XZE9_9STRA</name>
<reference evidence="3" key="1">
    <citation type="submission" date="2023-04" db="EMBL/GenBank/DDBJ databases">
        <title>Phytophthora fragariaefolia NBRC 109709.</title>
        <authorList>
            <person name="Ichikawa N."/>
            <person name="Sato H."/>
            <person name="Tonouchi N."/>
        </authorList>
    </citation>
    <scope>NUCLEOTIDE SEQUENCE</scope>
    <source>
        <strain evidence="3">NBRC 109709</strain>
    </source>
</reference>
<organism evidence="3 4">
    <name type="scientific">Phytophthora fragariaefolia</name>
    <dbReference type="NCBI Taxonomy" id="1490495"/>
    <lineage>
        <taxon>Eukaryota</taxon>
        <taxon>Sar</taxon>
        <taxon>Stramenopiles</taxon>
        <taxon>Oomycota</taxon>
        <taxon>Peronosporomycetes</taxon>
        <taxon>Peronosporales</taxon>
        <taxon>Peronosporaceae</taxon>
        <taxon>Phytophthora</taxon>
    </lineage>
</organism>
<comment type="caution">
    <text evidence="3">The sequence shown here is derived from an EMBL/GenBank/DDBJ whole genome shotgun (WGS) entry which is preliminary data.</text>
</comment>
<proteinExistence type="predicted"/>
<accession>A0A9W6XZE9</accession>
<evidence type="ECO:0000313" key="4">
    <source>
        <dbReference type="Proteomes" id="UP001165121"/>
    </source>
</evidence>
<sequence length="139" mass="14981">MSKYDRASYTSTDDAMPNSTQAKQYDTPTATSATQVQQSATYTASPTTSSPAVQSYISYAATTTNTNDTESRAGGASTETAWVVIGAAVGAIVAAAGVVLYKKRYGQENRERRLSDDFEMHAISTPVYTKRHSFELSEL</sequence>
<evidence type="ECO:0000256" key="1">
    <source>
        <dbReference type="SAM" id="MobiDB-lite"/>
    </source>
</evidence>
<protein>
    <submittedName>
        <fullName evidence="3">Unnamed protein product</fullName>
    </submittedName>
</protein>
<dbReference type="AlphaFoldDB" id="A0A9W6XZE9"/>
<feature type="region of interest" description="Disordered" evidence="1">
    <location>
        <begin position="1"/>
        <end position="32"/>
    </location>
</feature>
<keyword evidence="2" id="KW-0812">Transmembrane</keyword>
<feature type="compositionally biased region" description="Polar residues" evidence="1">
    <location>
        <begin position="8"/>
        <end position="32"/>
    </location>
</feature>
<keyword evidence="2" id="KW-0472">Membrane</keyword>